<gene>
    <name evidence="11" type="ORF">Q5761_03605</name>
</gene>
<dbReference type="PROSITE" id="PS50893">
    <property type="entry name" value="ABC_TRANSPORTER_2"/>
    <property type="match status" value="1"/>
</dbReference>
<dbReference type="InterPro" id="IPR003593">
    <property type="entry name" value="AAA+_ATPase"/>
</dbReference>
<evidence type="ECO:0000256" key="8">
    <source>
        <dbReference type="ARBA" id="ARBA00023065"/>
    </source>
</evidence>
<name>A0ABZ0QTD9_9FIRM</name>
<organism evidence="11 12">
    <name type="scientific">Thermaerobacter composti</name>
    <dbReference type="NCBI Taxonomy" id="554949"/>
    <lineage>
        <taxon>Bacteria</taxon>
        <taxon>Bacillati</taxon>
        <taxon>Bacillota</taxon>
        <taxon>Clostridia</taxon>
        <taxon>Eubacteriales</taxon>
        <taxon>Clostridiales Family XVII. Incertae Sedis</taxon>
        <taxon>Thermaerobacter</taxon>
    </lineage>
</organism>
<evidence type="ECO:0000256" key="9">
    <source>
        <dbReference type="ARBA" id="ARBA00023136"/>
    </source>
</evidence>
<evidence type="ECO:0000256" key="3">
    <source>
        <dbReference type="ARBA" id="ARBA00022475"/>
    </source>
</evidence>
<evidence type="ECO:0000313" key="11">
    <source>
        <dbReference type="EMBL" id="WPD19760.1"/>
    </source>
</evidence>
<keyword evidence="5" id="KW-0547">Nucleotide-binding</keyword>
<evidence type="ECO:0000256" key="7">
    <source>
        <dbReference type="ARBA" id="ARBA00023004"/>
    </source>
</evidence>
<keyword evidence="4" id="KW-0410">Iron transport</keyword>
<dbReference type="EMBL" id="CP132508">
    <property type="protein sequence ID" value="WPD19760.1"/>
    <property type="molecule type" value="Genomic_DNA"/>
</dbReference>
<dbReference type="InterPro" id="IPR017871">
    <property type="entry name" value="ABC_transporter-like_CS"/>
</dbReference>
<dbReference type="SUPFAM" id="SSF52540">
    <property type="entry name" value="P-loop containing nucleoside triphosphate hydrolases"/>
    <property type="match status" value="1"/>
</dbReference>
<dbReference type="RefSeq" id="WP_318751248.1">
    <property type="nucleotide sequence ID" value="NZ_CP132508.1"/>
</dbReference>
<dbReference type="SMART" id="SM00382">
    <property type="entry name" value="AAA"/>
    <property type="match status" value="1"/>
</dbReference>
<dbReference type="InterPro" id="IPR003439">
    <property type="entry name" value="ABC_transporter-like_ATP-bd"/>
</dbReference>
<evidence type="ECO:0000259" key="10">
    <source>
        <dbReference type="PROSITE" id="PS50893"/>
    </source>
</evidence>
<dbReference type="PANTHER" id="PTHR42771:SF3">
    <property type="entry name" value="PETROBACTIN IMPORT ATP-BINDING PROTEIN YCLP"/>
    <property type="match status" value="1"/>
</dbReference>
<evidence type="ECO:0000256" key="2">
    <source>
        <dbReference type="ARBA" id="ARBA00022448"/>
    </source>
</evidence>
<proteinExistence type="predicted"/>
<dbReference type="Gene3D" id="3.40.50.300">
    <property type="entry name" value="P-loop containing nucleotide triphosphate hydrolases"/>
    <property type="match status" value="1"/>
</dbReference>
<dbReference type="Pfam" id="PF00005">
    <property type="entry name" value="ABC_tran"/>
    <property type="match status" value="1"/>
</dbReference>
<keyword evidence="8" id="KW-0406">Ion transport</keyword>
<keyword evidence="9" id="KW-0472">Membrane</keyword>
<protein>
    <submittedName>
        <fullName evidence="11">ATP-binding cassette domain-containing protein</fullName>
    </submittedName>
</protein>
<dbReference type="CDD" id="cd03214">
    <property type="entry name" value="ABC_Iron-Siderophores_B12_Hemin"/>
    <property type="match status" value="1"/>
</dbReference>
<dbReference type="InterPro" id="IPR027417">
    <property type="entry name" value="P-loop_NTPase"/>
</dbReference>
<dbReference type="Proteomes" id="UP001304683">
    <property type="component" value="Chromosome"/>
</dbReference>
<accession>A0ABZ0QTD9</accession>
<evidence type="ECO:0000313" key="12">
    <source>
        <dbReference type="Proteomes" id="UP001304683"/>
    </source>
</evidence>
<reference evidence="11 12" key="1">
    <citation type="submission" date="2023-08" db="EMBL/GenBank/DDBJ databases">
        <title>Genome sequence of Thermaerobacter compostii strain Ins1, a spore-forming filamentous bacterium isolated from a deep geothermal reservoir.</title>
        <authorList>
            <person name="Bregnard D."/>
            <person name="Gonzalez D."/>
            <person name="Junier P."/>
        </authorList>
    </citation>
    <scope>NUCLEOTIDE SEQUENCE [LARGE SCALE GENOMIC DNA]</scope>
    <source>
        <strain evidence="11 12">Ins1</strain>
    </source>
</reference>
<evidence type="ECO:0000256" key="6">
    <source>
        <dbReference type="ARBA" id="ARBA00022840"/>
    </source>
</evidence>
<dbReference type="GO" id="GO:0005524">
    <property type="term" value="F:ATP binding"/>
    <property type="evidence" value="ECO:0007669"/>
    <property type="project" value="UniProtKB-KW"/>
</dbReference>
<dbReference type="PROSITE" id="PS00211">
    <property type="entry name" value="ABC_TRANSPORTER_1"/>
    <property type="match status" value="1"/>
</dbReference>
<keyword evidence="2" id="KW-0813">Transport</keyword>
<dbReference type="PANTHER" id="PTHR42771">
    <property type="entry name" value="IRON(3+)-HYDROXAMATE IMPORT ATP-BINDING PROTEIN FHUC"/>
    <property type="match status" value="1"/>
</dbReference>
<evidence type="ECO:0000256" key="1">
    <source>
        <dbReference type="ARBA" id="ARBA00004202"/>
    </source>
</evidence>
<dbReference type="InterPro" id="IPR051535">
    <property type="entry name" value="Siderophore_ABC-ATPase"/>
</dbReference>
<keyword evidence="6 11" id="KW-0067">ATP-binding</keyword>
<keyword evidence="7" id="KW-0408">Iron</keyword>
<keyword evidence="3" id="KW-1003">Cell membrane</keyword>
<comment type="subcellular location">
    <subcellularLocation>
        <location evidence="1">Cell membrane</location>
        <topology evidence="1">Peripheral membrane protein</topology>
    </subcellularLocation>
</comment>
<sequence>MVTVRQLSKRYGEHWALRDVSLDVEEGTLVALIGPNGAGKSTLLSIIARLIRPDAGSVYIDGKELHAYGSMELARKVAYLRQTVTVGARLTVRDLVIFGRFPHCEGRLRRADWEAVERALGYMELETLGDAFLDELSGGQRQRALIAMVLAQETDYILLDEPLNNLDMRYAVQIMRLLRRLVRDLHKTVLITLHDVNMAAVYADQIVALKDGQVRKHGSVDAVIQRDVLRSLFDIDMLVTSLQGRRICIYAQW</sequence>
<keyword evidence="12" id="KW-1185">Reference proteome</keyword>
<evidence type="ECO:0000256" key="4">
    <source>
        <dbReference type="ARBA" id="ARBA00022496"/>
    </source>
</evidence>
<feature type="domain" description="ABC transporter" evidence="10">
    <location>
        <begin position="2"/>
        <end position="236"/>
    </location>
</feature>
<evidence type="ECO:0000256" key="5">
    <source>
        <dbReference type="ARBA" id="ARBA00022741"/>
    </source>
</evidence>